<reference evidence="1 2" key="1">
    <citation type="submission" date="2016-10" db="EMBL/GenBank/DDBJ databases">
        <title>Draft genome sequence of Coniochaeta ligniaria NRRL30616, a lignocellulolytic fungus for bioabatement of inhibitors in plant biomass hydrolysates.</title>
        <authorList>
            <consortium name="DOE Joint Genome Institute"/>
            <person name="Jimenez D.J."/>
            <person name="Hector R.E."/>
            <person name="Riley R."/>
            <person name="Sun H."/>
            <person name="Grigoriev I.V."/>
            <person name="Van Elsas J.D."/>
            <person name="Nichols N.N."/>
        </authorList>
    </citation>
    <scope>NUCLEOTIDE SEQUENCE [LARGE SCALE GENOMIC DNA]</scope>
    <source>
        <strain evidence="1 2">NRRL 30616</strain>
    </source>
</reference>
<evidence type="ECO:0000313" key="2">
    <source>
        <dbReference type="Proteomes" id="UP000182658"/>
    </source>
</evidence>
<gene>
    <name evidence="1" type="ORF">CONLIGDRAFT_694032</name>
</gene>
<name>A0A1J7I6K3_9PEZI</name>
<dbReference type="AlphaFoldDB" id="A0A1J7I6K3"/>
<keyword evidence="2" id="KW-1185">Reference proteome</keyword>
<accession>A0A1J7I6K3</accession>
<evidence type="ECO:0000313" key="1">
    <source>
        <dbReference type="EMBL" id="OIW23069.1"/>
    </source>
</evidence>
<dbReference type="InParanoid" id="A0A1J7I6K3"/>
<organism evidence="1 2">
    <name type="scientific">Coniochaeta ligniaria NRRL 30616</name>
    <dbReference type="NCBI Taxonomy" id="1408157"/>
    <lineage>
        <taxon>Eukaryota</taxon>
        <taxon>Fungi</taxon>
        <taxon>Dikarya</taxon>
        <taxon>Ascomycota</taxon>
        <taxon>Pezizomycotina</taxon>
        <taxon>Sordariomycetes</taxon>
        <taxon>Sordariomycetidae</taxon>
        <taxon>Coniochaetales</taxon>
        <taxon>Coniochaetaceae</taxon>
        <taxon>Coniochaeta</taxon>
    </lineage>
</organism>
<protein>
    <submittedName>
        <fullName evidence="1">Uncharacterized protein</fullName>
    </submittedName>
</protein>
<dbReference type="Proteomes" id="UP000182658">
    <property type="component" value="Unassembled WGS sequence"/>
</dbReference>
<dbReference type="EMBL" id="KV875108">
    <property type="protein sequence ID" value="OIW23069.1"/>
    <property type="molecule type" value="Genomic_DNA"/>
</dbReference>
<sequence>MASTPASEDVDSAQGVVSADNTSRYASLQGTISPMFNKVGLQPPKDPKLHLWSALCSAVDRKRPLRDELNPSLVTFHAFDGHIPTLSEVQDRRPPANATTDDQFAYVFRVIKRTTGVSKPEYAIAARPAYSAT</sequence>
<proteinExistence type="predicted"/>